<gene>
    <name evidence="1 3" type="ORF">BDZ99DRAFT_283473</name>
</gene>
<dbReference type="AlphaFoldDB" id="A0A6A6YSK7"/>
<dbReference type="Proteomes" id="UP000504636">
    <property type="component" value="Unplaced"/>
</dbReference>
<reference evidence="1 3" key="1">
    <citation type="journal article" date="2020" name="Stud. Mycol.">
        <title>101 Dothideomycetes genomes: a test case for predicting lifestyles and emergence of pathogens.</title>
        <authorList>
            <person name="Haridas S."/>
            <person name="Albert R."/>
            <person name="Binder M."/>
            <person name="Bloem J."/>
            <person name="Labutti K."/>
            <person name="Salamov A."/>
            <person name="Andreopoulos B."/>
            <person name="Baker S."/>
            <person name="Barry K."/>
            <person name="Bills G."/>
            <person name="Bluhm B."/>
            <person name="Cannon C."/>
            <person name="Castanera R."/>
            <person name="Culley D."/>
            <person name="Daum C."/>
            <person name="Ezra D."/>
            <person name="Gonzalez J."/>
            <person name="Henrissat B."/>
            <person name="Kuo A."/>
            <person name="Liang C."/>
            <person name="Lipzen A."/>
            <person name="Lutzoni F."/>
            <person name="Magnuson J."/>
            <person name="Mondo S."/>
            <person name="Nolan M."/>
            <person name="Ohm R."/>
            <person name="Pangilinan J."/>
            <person name="Park H.-J."/>
            <person name="Ramirez L."/>
            <person name="Alfaro M."/>
            <person name="Sun H."/>
            <person name="Tritt A."/>
            <person name="Yoshinaga Y."/>
            <person name="Zwiers L.-H."/>
            <person name="Turgeon B."/>
            <person name="Goodwin S."/>
            <person name="Spatafora J."/>
            <person name="Crous P."/>
            <person name="Grigoriev I."/>
        </authorList>
    </citation>
    <scope>NUCLEOTIDE SEQUENCE</scope>
    <source>
        <strain evidence="1 3">CBS 304.34</strain>
    </source>
</reference>
<reference evidence="3" key="3">
    <citation type="submission" date="2025-04" db="UniProtKB">
        <authorList>
            <consortium name="RefSeq"/>
        </authorList>
    </citation>
    <scope>IDENTIFICATION</scope>
    <source>
        <strain evidence="3">CBS 304.34</strain>
    </source>
</reference>
<keyword evidence="2" id="KW-1185">Reference proteome</keyword>
<reference evidence="3" key="2">
    <citation type="submission" date="2020-04" db="EMBL/GenBank/DDBJ databases">
        <authorList>
            <consortium name="NCBI Genome Project"/>
        </authorList>
    </citation>
    <scope>NUCLEOTIDE SEQUENCE</scope>
    <source>
        <strain evidence="3">CBS 304.34</strain>
    </source>
</reference>
<evidence type="ECO:0000313" key="2">
    <source>
        <dbReference type="Proteomes" id="UP000504636"/>
    </source>
</evidence>
<evidence type="ECO:0000313" key="1">
    <source>
        <dbReference type="EMBL" id="KAF2811936.1"/>
    </source>
</evidence>
<name>A0A6A6YSK7_9PEZI</name>
<organism evidence="1">
    <name type="scientific">Mytilinidion resinicola</name>
    <dbReference type="NCBI Taxonomy" id="574789"/>
    <lineage>
        <taxon>Eukaryota</taxon>
        <taxon>Fungi</taxon>
        <taxon>Dikarya</taxon>
        <taxon>Ascomycota</taxon>
        <taxon>Pezizomycotina</taxon>
        <taxon>Dothideomycetes</taxon>
        <taxon>Pleosporomycetidae</taxon>
        <taxon>Mytilinidiales</taxon>
        <taxon>Mytilinidiaceae</taxon>
        <taxon>Mytilinidion</taxon>
    </lineage>
</organism>
<dbReference type="OrthoDB" id="2520703at2759"/>
<protein>
    <recommendedName>
        <fullName evidence="4">F-box domain-containing protein</fullName>
    </recommendedName>
</protein>
<sequence length="420" mass="47401">MAVLLDLPSELLLDILSLVRSTLSFSARLQKSTYWALSLTSKRLNVLANPFLYHEYVNLDVRIGFAPFANTIVNRADLAAHVKRLALRGVEEPVNNADLETIQRLADAEDLPHALATVSEVHHRQEAVAFFLIVALSSKVECLHVESRDLHRVPWFILNLVLQKALGEIPRQFGRLRNVDFNGGGRHGMIDIINASGFLRLPSLETFQLRNGGPNRTDPSEWKCPARTSSVTTIKLQECLLSCDLFIRLIRSTKAVKNLVYINTTQWTSRTPAPYLWEHRGSLESIHWSAEHLSKQTSLISNEKGSMRDFQKLHTLIWDQYLLGAPSEWSDRIEVRLVDHLPSSLVTLVLKSCDPAIIKHLDRLTNADPTWLPNLKTVTVRIAGLRRGIVSHDTAGDDLRKIAERFASKNVHMSFTLPLS</sequence>
<dbReference type="RefSeq" id="XP_033578900.1">
    <property type="nucleotide sequence ID" value="XM_033714018.1"/>
</dbReference>
<evidence type="ECO:0000313" key="3">
    <source>
        <dbReference type="RefSeq" id="XP_033578900.1"/>
    </source>
</evidence>
<evidence type="ECO:0008006" key="4">
    <source>
        <dbReference type="Google" id="ProtNLM"/>
    </source>
</evidence>
<proteinExistence type="predicted"/>
<dbReference type="EMBL" id="MU003698">
    <property type="protein sequence ID" value="KAF2811936.1"/>
    <property type="molecule type" value="Genomic_DNA"/>
</dbReference>
<accession>A0A6A6YSK7</accession>
<dbReference type="GeneID" id="54454911"/>